<accession>A0A3M7PWZ4</accession>
<dbReference type="AlphaFoldDB" id="A0A3M7PWZ4"/>
<evidence type="ECO:0000313" key="3">
    <source>
        <dbReference type="Proteomes" id="UP000276133"/>
    </source>
</evidence>
<proteinExistence type="predicted"/>
<protein>
    <submittedName>
        <fullName evidence="2">Uncharacterized protein</fullName>
    </submittedName>
</protein>
<name>A0A3M7PWZ4_BRAPC</name>
<comment type="caution">
    <text evidence="2">The sequence shown here is derived from an EMBL/GenBank/DDBJ whole genome shotgun (WGS) entry which is preliminary data.</text>
</comment>
<reference evidence="2 3" key="1">
    <citation type="journal article" date="2018" name="Sci. Rep.">
        <title>Genomic signatures of local adaptation to the degree of environmental predictability in rotifers.</title>
        <authorList>
            <person name="Franch-Gras L."/>
            <person name="Hahn C."/>
            <person name="Garcia-Roger E.M."/>
            <person name="Carmona M.J."/>
            <person name="Serra M."/>
            <person name="Gomez A."/>
        </authorList>
    </citation>
    <scope>NUCLEOTIDE SEQUENCE [LARGE SCALE GENOMIC DNA]</scope>
    <source>
        <strain evidence="2">HYR1</strain>
    </source>
</reference>
<dbReference type="Proteomes" id="UP000276133">
    <property type="component" value="Unassembled WGS sequence"/>
</dbReference>
<evidence type="ECO:0000256" key="1">
    <source>
        <dbReference type="SAM" id="Phobius"/>
    </source>
</evidence>
<evidence type="ECO:0000313" key="2">
    <source>
        <dbReference type="EMBL" id="RNA03198.1"/>
    </source>
</evidence>
<keyword evidence="1" id="KW-1133">Transmembrane helix</keyword>
<keyword evidence="1" id="KW-0472">Membrane</keyword>
<dbReference type="EMBL" id="REGN01008595">
    <property type="protein sequence ID" value="RNA03198.1"/>
    <property type="molecule type" value="Genomic_DNA"/>
</dbReference>
<keyword evidence="1" id="KW-0812">Transmembrane</keyword>
<sequence>MTQPMTTCRIAFVKVSSNYSLWLTLIDKRLCLGYDLAFSGARLSCSTSKYQFYQFVTERYVPIRSSSRCKRRHYRPTQNKQTHSVNIENNLGDKGPPWFKPIVVLISLLISFSFTTIAIREYRNYCRNTAIVRFNSFCGVLFVVVS</sequence>
<keyword evidence="3" id="KW-1185">Reference proteome</keyword>
<feature type="transmembrane region" description="Helical" evidence="1">
    <location>
        <begin position="98"/>
        <end position="119"/>
    </location>
</feature>
<gene>
    <name evidence="2" type="ORF">BpHYR1_043967</name>
</gene>
<organism evidence="2 3">
    <name type="scientific">Brachionus plicatilis</name>
    <name type="common">Marine rotifer</name>
    <name type="synonym">Brachionus muelleri</name>
    <dbReference type="NCBI Taxonomy" id="10195"/>
    <lineage>
        <taxon>Eukaryota</taxon>
        <taxon>Metazoa</taxon>
        <taxon>Spiralia</taxon>
        <taxon>Gnathifera</taxon>
        <taxon>Rotifera</taxon>
        <taxon>Eurotatoria</taxon>
        <taxon>Monogononta</taxon>
        <taxon>Pseudotrocha</taxon>
        <taxon>Ploima</taxon>
        <taxon>Brachionidae</taxon>
        <taxon>Brachionus</taxon>
    </lineage>
</organism>